<dbReference type="InterPro" id="IPR014757">
    <property type="entry name" value="Tscrpt_reg_IclR_C"/>
</dbReference>
<feature type="domain" description="HTH iclR-type" evidence="4">
    <location>
        <begin position="8"/>
        <end position="70"/>
    </location>
</feature>
<evidence type="ECO:0000313" key="7">
    <source>
        <dbReference type="Proteomes" id="UP000239650"/>
    </source>
</evidence>
<gene>
    <name evidence="6" type="primary">iclR</name>
    <name evidence="6" type="ORF">LAS9267_00113</name>
</gene>
<dbReference type="Pfam" id="PF01614">
    <property type="entry name" value="IclR_C"/>
    <property type="match status" value="1"/>
</dbReference>
<evidence type="ECO:0000259" key="4">
    <source>
        <dbReference type="PROSITE" id="PS51077"/>
    </source>
</evidence>
<evidence type="ECO:0000256" key="2">
    <source>
        <dbReference type="ARBA" id="ARBA00023125"/>
    </source>
</evidence>
<dbReference type="GO" id="GO:0045892">
    <property type="term" value="P:negative regulation of DNA-templated transcription"/>
    <property type="evidence" value="ECO:0007669"/>
    <property type="project" value="TreeGrafter"/>
</dbReference>
<feature type="domain" description="IclR-ED" evidence="5">
    <location>
        <begin position="71"/>
        <end position="251"/>
    </location>
</feature>
<name>A0AAE8LUN3_LATSK</name>
<dbReference type="InterPro" id="IPR036388">
    <property type="entry name" value="WH-like_DNA-bd_sf"/>
</dbReference>
<keyword evidence="1" id="KW-0805">Transcription regulation</keyword>
<dbReference type="PROSITE" id="PS51077">
    <property type="entry name" value="HTH_ICLR"/>
    <property type="match status" value="1"/>
</dbReference>
<dbReference type="SUPFAM" id="SSF55781">
    <property type="entry name" value="GAF domain-like"/>
    <property type="match status" value="1"/>
</dbReference>
<proteinExistence type="predicted"/>
<protein>
    <submittedName>
        <fullName evidence="6">Acetate operon repressor</fullName>
    </submittedName>
</protein>
<dbReference type="GO" id="GO:0003700">
    <property type="term" value="F:DNA-binding transcription factor activity"/>
    <property type="evidence" value="ECO:0007669"/>
    <property type="project" value="TreeGrafter"/>
</dbReference>
<keyword evidence="3" id="KW-0804">Transcription</keyword>
<dbReference type="Gene3D" id="3.30.450.40">
    <property type="match status" value="1"/>
</dbReference>
<evidence type="ECO:0000256" key="1">
    <source>
        <dbReference type="ARBA" id="ARBA00023015"/>
    </source>
</evidence>
<sequence>MTETKSYGTVLIKAKQILDYLMDQPAGQTLKEISDGLQSTKSTTLKVLATMCELNLLWRSENDKRYFLGSELIGYGQKALSEFDIKNIAVPYLQELRDETGETVHLGIHAGDFVVFLEKLESPRSVNLKSKVGGKLNLFSSAMGKAFLATMPDEQVTAYLERVALTALTTHTITDPSELQKQINQVRERHYSIDDRENEEEVFCVGAVLEKHNRVFGAFSVSTPDYRLDSKRKKAITAAVLKTKEMIERHL</sequence>
<dbReference type="InterPro" id="IPR029016">
    <property type="entry name" value="GAF-like_dom_sf"/>
</dbReference>
<dbReference type="AlphaFoldDB" id="A0AAE8LUN3"/>
<keyword evidence="2" id="KW-0238">DNA-binding</keyword>
<evidence type="ECO:0000256" key="3">
    <source>
        <dbReference type="ARBA" id="ARBA00023163"/>
    </source>
</evidence>
<accession>A0AAE8LUN3</accession>
<dbReference type="Gene3D" id="1.10.10.10">
    <property type="entry name" value="Winged helix-like DNA-binding domain superfamily/Winged helix DNA-binding domain"/>
    <property type="match status" value="1"/>
</dbReference>
<evidence type="ECO:0000259" key="5">
    <source>
        <dbReference type="PROSITE" id="PS51078"/>
    </source>
</evidence>
<organism evidence="6 7">
    <name type="scientific">Latilactobacillus sakei</name>
    <name type="common">Lactobacillus sakei</name>
    <dbReference type="NCBI Taxonomy" id="1599"/>
    <lineage>
        <taxon>Bacteria</taxon>
        <taxon>Bacillati</taxon>
        <taxon>Bacillota</taxon>
        <taxon>Bacilli</taxon>
        <taxon>Lactobacillales</taxon>
        <taxon>Lactobacillaceae</taxon>
        <taxon>Latilactobacillus</taxon>
    </lineage>
</organism>
<dbReference type="PANTHER" id="PTHR30136:SF24">
    <property type="entry name" value="HTH-TYPE TRANSCRIPTIONAL REPRESSOR ALLR"/>
    <property type="match status" value="1"/>
</dbReference>
<dbReference type="RefSeq" id="WP_016264926.1">
    <property type="nucleotide sequence ID" value="NZ_CAKMCP010000001.1"/>
</dbReference>
<dbReference type="Pfam" id="PF09339">
    <property type="entry name" value="HTH_IclR"/>
    <property type="match status" value="1"/>
</dbReference>
<evidence type="ECO:0000313" key="6">
    <source>
        <dbReference type="EMBL" id="SPE18466.1"/>
    </source>
</evidence>
<dbReference type="InterPro" id="IPR036390">
    <property type="entry name" value="WH_DNA-bd_sf"/>
</dbReference>
<dbReference type="PANTHER" id="PTHR30136">
    <property type="entry name" value="HELIX-TURN-HELIX TRANSCRIPTIONAL REGULATOR, ICLR FAMILY"/>
    <property type="match status" value="1"/>
</dbReference>
<dbReference type="InterPro" id="IPR050707">
    <property type="entry name" value="HTH_MetabolicPath_Reg"/>
</dbReference>
<dbReference type="SUPFAM" id="SSF46785">
    <property type="entry name" value="Winged helix' DNA-binding domain"/>
    <property type="match status" value="1"/>
</dbReference>
<dbReference type="PROSITE" id="PS51078">
    <property type="entry name" value="ICLR_ED"/>
    <property type="match status" value="1"/>
</dbReference>
<comment type="caution">
    <text evidence="6">The sequence shown here is derived from an EMBL/GenBank/DDBJ whole genome shotgun (WGS) entry which is preliminary data.</text>
</comment>
<reference evidence="6 7" key="1">
    <citation type="submission" date="2018-02" db="EMBL/GenBank/DDBJ databases">
        <authorList>
            <person name="Rodrigo-Torres L."/>
            <person name="Arahal R. D."/>
            <person name="Lucena T."/>
        </authorList>
    </citation>
    <scope>NUCLEOTIDE SEQUENCE [LARGE SCALE GENOMIC DNA]</scope>
    <source>
        <strain evidence="6 7">CECT 9267</strain>
    </source>
</reference>
<dbReference type="Proteomes" id="UP000239650">
    <property type="component" value="Unassembled WGS sequence"/>
</dbReference>
<dbReference type="InterPro" id="IPR005471">
    <property type="entry name" value="Tscrpt_reg_IclR_N"/>
</dbReference>
<dbReference type="EMBL" id="OKRC01000001">
    <property type="protein sequence ID" value="SPE18466.1"/>
    <property type="molecule type" value="Genomic_DNA"/>
</dbReference>
<dbReference type="SMART" id="SM00346">
    <property type="entry name" value="HTH_ICLR"/>
    <property type="match status" value="1"/>
</dbReference>
<dbReference type="GO" id="GO:0003677">
    <property type="term" value="F:DNA binding"/>
    <property type="evidence" value="ECO:0007669"/>
    <property type="project" value="UniProtKB-KW"/>
</dbReference>